<dbReference type="NCBIfam" id="NF033205">
    <property type="entry name" value="IPExxxVDY"/>
    <property type="match status" value="1"/>
</dbReference>
<organism evidence="1 2">
    <name type="scientific">Hyunsoonleella aestuarii</name>
    <dbReference type="NCBI Taxonomy" id="912802"/>
    <lineage>
        <taxon>Bacteria</taxon>
        <taxon>Pseudomonadati</taxon>
        <taxon>Bacteroidota</taxon>
        <taxon>Flavobacteriia</taxon>
        <taxon>Flavobacteriales</taxon>
        <taxon>Flavobacteriaceae</taxon>
    </lineage>
</organism>
<reference evidence="2" key="1">
    <citation type="journal article" date="2019" name="Int. J. Syst. Evol. Microbiol.">
        <title>The Global Catalogue of Microorganisms (GCM) 10K type strain sequencing project: providing services to taxonomists for standard genome sequencing and annotation.</title>
        <authorList>
            <consortium name="The Broad Institute Genomics Platform"/>
            <consortium name="The Broad Institute Genome Sequencing Center for Infectious Disease"/>
            <person name="Wu L."/>
            <person name="Ma J."/>
        </authorList>
    </citation>
    <scope>NUCLEOTIDE SEQUENCE [LARGE SCALE GENOMIC DNA]</scope>
    <source>
        <strain evidence="2">JCM 17452</strain>
    </source>
</reference>
<protein>
    <recommendedName>
        <fullName evidence="3">IPExxxVDY family protein</fullName>
    </recommendedName>
</protein>
<dbReference type="InterPro" id="IPR047690">
    <property type="entry name" value="IPExxxVDY_fam"/>
</dbReference>
<sequence>MAVHKLILEDVFNEVSYTLIGIHCTIEDYRVAYLLNKYLGINLVRSKEDLDFKNSKSNYAFFEWEDKKHLTTWSLVSNICKREEARDIDLKSLFKTQEQITKTFNLIPEYRQVNYFLKIDNEYNYTKEKSILNRILNIPQIVTAYTVDASQLKSKDNLIFY</sequence>
<gene>
    <name evidence="1" type="ORF">GCM10022257_10430</name>
</gene>
<accession>A0ABP8E9N3</accession>
<comment type="caution">
    <text evidence="1">The sequence shown here is derived from an EMBL/GenBank/DDBJ whole genome shotgun (WGS) entry which is preliminary data.</text>
</comment>
<evidence type="ECO:0000313" key="2">
    <source>
        <dbReference type="Proteomes" id="UP001500027"/>
    </source>
</evidence>
<keyword evidence="2" id="KW-1185">Reference proteome</keyword>
<dbReference type="RefSeq" id="WP_139001134.1">
    <property type="nucleotide sequence ID" value="NZ_BAABAV010000001.1"/>
</dbReference>
<dbReference type="EMBL" id="BAABAV010000001">
    <property type="protein sequence ID" value="GAA4268942.1"/>
    <property type="molecule type" value="Genomic_DNA"/>
</dbReference>
<evidence type="ECO:0008006" key="3">
    <source>
        <dbReference type="Google" id="ProtNLM"/>
    </source>
</evidence>
<evidence type="ECO:0000313" key="1">
    <source>
        <dbReference type="EMBL" id="GAA4268942.1"/>
    </source>
</evidence>
<dbReference type="Proteomes" id="UP001500027">
    <property type="component" value="Unassembled WGS sequence"/>
</dbReference>
<name>A0ABP8E9N3_9FLAO</name>
<proteinExistence type="predicted"/>